<dbReference type="PROSITE" id="PS00028">
    <property type="entry name" value="ZINC_FINGER_C2H2_1"/>
    <property type="match status" value="1"/>
</dbReference>
<dbReference type="PANTHER" id="PTHR46786">
    <property type="entry name" value="ZINC FINGER MATRIN-TYPE PROTEIN 3"/>
    <property type="match status" value="1"/>
</dbReference>
<dbReference type="GO" id="GO:0003676">
    <property type="term" value="F:nucleic acid binding"/>
    <property type="evidence" value="ECO:0007669"/>
    <property type="project" value="InterPro"/>
</dbReference>
<dbReference type="InterPro" id="IPR003604">
    <property type="entry name" value="Matrin/U1-like-C_Znf_C2H2"/>
</dbReference>
<dbReference type="Pfam" id="PF12874">
    <property type="entry name" value="zf-met"/>
    <property type="match status" value="4"/>
</dbReference>
<dbReference type="STRING" id="7167.A0A182FU62"/>
<dbReference type="InterPro" id="IPR052644">
    <property type="entry name" value="ZMAT3"/>
</dbReference>
<dbReference type="GO" id="GO:0008270">
    <property type="term" value="F:zinc ion binding"/>
    <property type="evidence" value="ECO:0007669"/>
    <property type="project" value="InterPro"/>
</dbReference>
<keyword evidence="3" id="KW-1185">Reference proteome</keyword>
<proteinExistence type="predicted"/>
<evidence type="ECO:0000313" key="2">
    <source>
        <dbReference type="EnsemblMetazoa" id="AALB010097-PA"/>
    </source>
</evidence>
<dbReference type="InterPro" id="IPR036236">
    <property type="entry name" value="Znf_C2H2_sf"/>
</dbReference>
<sequence>MEEMHKLSEHCTYCNEIFETKLDTYKHVKEQHLARALSEGVLDLSEDEAELQEGRYEPNHCEFIEVELATVSAENTGVNTKLLSENETELQLKLSQGEDINSSKGFNKDRTIAGKLQTMEKGAAEPVEPTKPPEIDPELTASAASAVEQWRNYQQAYAAYQHQYAAYQQYIQQTQYAQTAEQQQHAYSQYVEQHRAYQHQLHQYEQHIHARQNNGGAGGGTGGPAGAAGGGGFDPQLNWQQGPMPMVDASGSLMMQQPMGAGGPAPVAPNGYNHAPAERYPKRGNNFKRNREARPRYREHEKKSELHTKTVIYVNPDDESLLPEDLKKLFKDLQCDLCRTRMNSHVSANIHYQSKSHEKKINQWLKEYCIETGTPMPVRMRRQLELVAEATVVGRSVFHCEACDLPLTSIQHANQHYTGRRHYMVVHGKKLPSGNGFYNAEGKWIRSGNLPDKSIPVTTAQAVKRSAEQQAPGGAAGVGETVAKRERLEPPPELPKELAAQTAGVCWPAAESVPGVTGPAVPVTQIQMVAAPQQQQIQIVPQQQQQQPAVAILEPPPILTIKVDSDDDVQPVVSVATGQPLAPASMPTVATPVPGPILTVAPAGPMLNQASAMKPPATTLEQEIRKKEGLDCVDETGTFCLICETSVTSRSEMLMHIKGAKHIKKARTMGVMVRTTPFNPSDTILKSATKPPVRQTDWSLFRMPSGKFYCKTCNLIVADEKLFGQHWYGKKHKLKMRQEQAANQSKTPGSGTVSATGITVFDASAGTPVIKTENTTATGTAMTPAAATATAAAAGTTPGNTAVAPMDGVTPLAAIGTIPAIGDGARPPPVGNYGKRGWKRPLYFGRKPFYGKPRK</sequence>
<accession>A0A182FU62</accession>
<dbReference type="VEuPathDB" id="VectorBase:AALB010097"/>
<dbReference type="VEuPathDB" id="VectorBase:AALB20_032497"/>
<name>A0A182FU62_ANOAL</name>
<dbReference type="AlphaFoldDB" id="A0A182FU62"/>
<dbReference type="SMART" id="SM00451">
    <property type="entry name" value="ZnF_U1"/>
    <property type="match status" value="4"/>
</dbReference>
<dbReference type="EnsemblMetazoa" id="AALB010097-RA">
    <property type="protein sequence ID" value="AALB010097-PA"/>
    <property type="gene ID" value="AALB010097"/>
</dbReference>
<dbReference type="Gene3D" id="3.30.160.60">
    <property type="entry name" value="Classic Zinc Finger"/>
    <property type="match status" value="4"/>
</dbReference>
<reference evidence="2" key="2">
    <citation type="submission" date="2022-08" db="UniProtKB">
        <authorList>
            <consortium name="EnsemblMetazoa"/>
        </authorList>
    </citation>
    <scope>IDENTIFICATION</scope>
    <source>
        <strain evidence="2">STECLA/ALBI9_A</strain>
    </source>
</reference>
<feature type="region of interest" description="Disordered" evidence="1">
    <location>
        <begin position="211"/>
        <end position="237"/>
    </location>
</feature>
<organism evidence="2 3">
    <name type="scientific">Anopheles albimanus</name>
    <name type="common">New world malaria mosquito</name>
    <dbReference type="NCBI Taxonomy" id="7167"/>
    <lineage>
        <taxon>Eukaryota</taxon>
        <taxon>Metazoa</taxon>
        <taxon>Ecdysozoa</taxon>
        <taxon>Arthropoda</taxon>
        <taxon>Hexapoda</taxon>
        <taxon>Insecta</taxon>
        <taxon>Pterygota</taxon>
        <taxon>Neoptera</taxon>
        <taxon>Endopterygota</taxon>
        <taxon>Diptera</taxon>
        <taxon>Nematocera</taxon>
        <taxon>Culicoidea</taxon>
        <taxon>Culicidae</taxon>
        <taxon>Anophelinae</taxon>
        <taxon>Anopheles</taxon>
    </lineage>
</organism>
<dbReference type="SMART" id="SM00355">
    <property type="entry name" value="ZnF_C2H2"/>
    <property type="match status" value="5"/>
</dbReference>
<dbReference type="PANTHER" id="PTHR46786:SF1">
    <property type="entry name" value="ZINC FINGER MATRIN-TYPE PROTEIN 3"/>
    <property type="match status" value="1"/>
</dbReference>
<feature type="compositionally biased region" description="Gly residues" evidence="1">
    <location>
        <begin position="215"/>
        <end position="233"/>
    </location>
</feature>
<dbReference type="SUPFAM" id="SSF57667">
    <property type="entry name" value="beta-beta-alpha zinc fingers"/>
    <property type="match status" value="4"/>
</dbReference>
<evidence type="ECO:0000256" key="1">
    <source>
        <dbReference type="SAM" id="MobiDB-lite"/>
    </source>
</evidence>
<evidence type="ECO:0000313" key="3">
    <source>
        <dbReference type="Proteomes" id="UP000069272"/>
    </source>
</evidence>
<protein>
    <submittedName>
        <fullName evidence="2">Uncharacterized protein</fullName>
    </submittedName>
</protein>
<dbReference type="InterPro" id="IPR013087">
    <property type="entry name" value="Znf_C2H2_type"/>
</dbReference>
<reference evidence="2 3" key="1">
    <citation type="journal article" date="2017" name="G3 (Bethesda)">
        <title>The Physical Genome Mapping of Anopheles albimanus Corrected Scaffold Misassemblies and Identified Interarm Rearrangements in Genus Anopheles.</title>
        <authorList>
            <person name="Artemov G.N."/>
            <person name="Peery A.N."/>
            <person name="Jiang X."/>
            <person name="Tu Z."/>
            <person name="Stegniy V.N."/>
            <person name="Sharakhova M.V."/>
            <person name="Sharakhov I.V."/>
        </authorList>
    </citation>
    <scope>NUCLEOTIDE SEQUENCE [LARGE SCALE GENOMIC DNA]</scope>
    <source>
        <strain evidence="2 3">ALBI9_A</strain>
    </source>
</reference>
<dbReference type="Proteomes" id="UP000069272">
    <property type="component" value="Chromosome 3R"/>
</dbReference>